<feature type="domain" description="Peptidoglycan recognition protein family" evidence="3">
    <location>
        <begin position="30"/>
        <end position="166"/>
    </location>
</feature>
<dbReference type="InterPro" id="IPR015510">
    <property type="entry name" value="PGRP"/>
</dbReference>
<evidence type="ECO:0000259" key="2">
    <source>
        <dbReference type="SMART" id="SM00644"/>
    </source>
</evidence>
<organism evidence="4 5">
    <name type="scientific">Selenomonas ruminantium</name>
    <dbReference type="NCBI Taxonomy" id="971"/>
    <lineage>
        <taxon>Bacteria</taxon>
        <taxon>Bacillati</taxon>
        <taxon>Bacillota</taxon>
        <taxon>Negativicutes</taxon>
        <taxon>Selenomonadales</taxon>
        <taxon>Selenomonadaceae</taxon>
        <taxon>Selenomonas</taxon>
    </lineage>
</organism>
<dbReference type="Proteomes" id="UP000183469">
    <property type="component" value="Unassembled WGS sequence"/>
</dbReference>
<evidence type="ECO:0000313" key="4">
    <source>
        <dbReference type="EMBL" id="SDZ82544.1"/>
    </source>
</evidence>
<dbReference type="Pfam" id="PF01510">
    <property type="entry name" value="Amidase_2"/>
    <property type="match status" value="1"/>
</dbReference>
<dbReference type="CDD" id="cd06583">
    <property type="entry name" value="PGRP"/>
    <property type="match status" value="1"/>
</dbReference>
<dbReference type="PANTHER" id="PTHR11022">
    <property type="entry name" value="PEPTIDOGLYCAN RECOGNITION PROTEIN"/>
    <property type="match status" value="1"/>
</dbReference>
<dbReference type="GO" id="GO:0009253">
    <property type="term" value="P:peptidoglycan catabolic process"/>
    <property type="evidence" value="ECO:0007669"/>
    <property type="project" value="InterPro"/>
</dbReference>
<dbReference type="SUPFAM" id="SSF55846">
    <property type="entry name" value="N-acetylmuramoyl-L-alanine amidase-like"/>
    <property type="match status" value="1"/>
</dbReference>
<dbReference type="InterPro" id="IPR002502">
    <property type="entry name" value="Amidase_domain"/>
</dbReference>
<gene>
    <name evidence="4" type="ORF">SAMN05660648_00724</name>
</gene>
<evidence type="ECO:0000256" key="1">
    <source>
        <dbReference type="ARBA" id="ARBA00007553"/>
    </source>
</evidence>
<sequence length="187" mass="21442">MNRREFLCLGAACLLGMVDGQKIVEASYYEPMIYKRFFQFTEYEERPVTDALVIHHTGFPDVDKDSTAAAIHKFHQEERKWAGIGYHYLIRKDGMIEQGRRPRAIGAHALGHNKHSLGICLAGNFEIGKPTEAQMDSVKELCRWLCKKYGLDPMEKGVIVGHRDLNDTLCPGKNLYRRLGEIRRFCV</sequence>
<dbReference type="AlphaFoldDB" id="A0A1H3W804"/>
<dbReference type="EMBL" id="FNQG01000003">
    <property type="protein sequence ID" value="SDZ82544.1"/>
    <property type="molecule type" value="Genomic_DNA"/>
</dbReference>
<dbReference type="PANTHER" id="PTHR11022:SF41">
    <property type="entry name" value="PEPTIDOGLYCAN-RECOGNITION PROTEIN LC-RELATED"/>
    <property type="match status" value="1"/>
</dbReference>
<dbReference type="RefSeq" id="WP_256202809.1">
    <property type="nucleotide sequence ID" value="NZ_FNQG01000003.1"/>
</dbReference>
<dbReference type="InterPro" id="IPR036505">
    <property type="entry name" value="Amidase/PGRP_sf"/>
</dbReference>
<feature type="domain" description="N-acetylmuramoyl-L-alanine amidase" evidence="2">
    <location>
        <begin position="38"/>
        <end position="172"/>
    </location>
</feature>
<accession>A0A1H3W804</accession>
<dbReference type="SMART" id="SM00701">
    <property type="entry name" value="PGRP"/>
    <property type="match status" value="1"/>
</dbReference>
<reference evidence="4 5" key="1">
    <citation type="submission" date="2016-10" db="EMBL/GenBank/DDBJ databases">
        <authorList>
            <person name="de Groot N.N."/>
        </authorList>
    </citation>
    <scope>NUCLEOTIDE SEQUENCE [LARGE SCALE GENOMIC DNA]</scope>
    <source>
        <strain evidence="4 5">DSM 2872</strain>
    </source>
</reference>
<evidence type="ECO:0000259" key="3">
    <source>
        <dbReference type="SMART" id="SM00701"/>
    </source>
</evidence>
<dbReference type="GO" id="GO:0008745">
    <property type="term" value="F:N-acetylmuramoyl-L-alanine amidase activity"/>
    <property type="evidence" value="ECO:0007669"/>
    <property type="project" value="InterPro"/>
</dbReference>
<comment type="similarity">
    <text evidence="1">Belongs to the N-acetylmuramoyl-L-alanine amidase 2 family.</text>
</comment>
<dbReference type="InterPro" id="IPR006619">
    <property type="entry name" value="PGRP_domain_met/bac"/>
</dbReference>
<name>A0A1H3W804_SELRU</name>
<evidence type="ECO:0000313" key="5">
    <source>
        <dbReference type="Proteomes" id="UP000183469"/>
    </source>
</evidence>
<dbReference type="SMART" id="SM00644">
    <property type="entry name" value="Ami_2"/>
    <property type="match status" value="1"/>
</dbReference>
<dbReference type="Gene3D" id="3.40.80.10">
    <property type="entry name" value="Peptidoglycan recognition protein-like"/>
    <property type="match status" value="1"/>
</dbReference>
<proteinExistence type="inferred from homology"/>
<protein>
    <submittedName>
        <fullName evidence="4">N-acetylmuramoyl-L-alanine amidase</fullName>
    </submittedName>
</protein>
<dbReference type="GO" id="GO:0008270">
    <property type="term" value="F:zinc ion binding"/>
    <property type="evidence" value="ECO:0007669"/>
    <property type="project" value="InterPro"/>
</dbReference>